<proteinExistence type="predicted"/>
<protein>
    <submittedName>
        <fullName evidence="1">Uncharacterized protein</fullName>
    </submittedName>
</protein>
<evidence type="ECO:0000313" key="1">
    <source>
        <dbReference type="EMBL" id="KAA9534093.1"/>
    </source>
</evidence>
<dbReference type="EMBL" id="QDCA01000003">
    <property type="protein sequence ID" value="KAA9534093.1"/>
    <property type="molecule type" value="Genomic_DNA"/>
</dbReference>
<organism evidence="1">
    <name type="scientific">Listeria monocytogenes</name>
    <dbReference type="NCBI Taxonomy" id="1639"/>
    <lineage>
        <taxon>Bacteria</taxon>
        <taxon>Bacillati</taxon>
        <taxon>Bacillota</taxon>
        <taxon>Bacilli</taxon>
        <taxon>Bacillales</taxon>
        <taxon>Listeriaceae</taxon>
        <taxon>Listeria</taxon>
    </lineage>
</organism>
<dbReference type="RefSeq" id="WP_150884146.1">
    <property type="nucleotide sequence ID" value="NZ_QDCA01000003.1"/>
</dbReference>
<reference evidence="1" key="1">
    <citation type="submission" date="2018-04" db="EMBL/GenBank/DDBJ databases">
        <title>Genome Analysis of a Prevalent Clone of Listeria monocytogenes Sequence Type 87 in China.</title>
        <authorList>
            <person name="Wang Y."/>
        </authorList>
    </citation>
    <scope>NUCLEOTIDE SEQUENCE</scope>
    <source>
        <strain evidence="1">ICDC_LM0449</strain>
    </source>
</reference>
<comment type="caution">
    <text evidence="1">The sequence shown here is derived from an EMBL/GenBank/DDBJ whole genome shotgun (WGS) entry which is preliminary data.</text>
</comment>
<dbReference type="AlphaFoldDB" id="A0A6C8N1V8"/>
<sequence>MTKIEEEQWLRARELLDELSTISTFNKDISFAGAITLKDGKKGTCEVAFSGSIDDILINYREVTAHLFRLIVEKDLKVDTDAIKKAYQDGLTKGMLEVFMANAKGDQADED</sequence>
<accession>A0A6C8N1V8</accession>
<name>A0A6C8N1V8_LISMN</name>
<gene>
    <name evidence="1" type="ORF">DCK33_08100</name>
</gene>